<feature type="region of interest" description="Disordered" evidence="2">
    <location>
        <begin position="158"/>
        <end position="186"/>
    </location>
</feature>
<dbReference type="Gene3D" id="3.30.70.1730">
    <property type="match status" value="1"/>
</dbReference>
<evidence type="ECO:0008006" key="5">
    <source>
        <dbReference type="Google" id="ProtNLM"/>
    </source>
</evidence>
<dbReference type="InterPro" id="IPR043141">
    <property type="entry name" value="Ribosomal_uL10-like_sf"/>
</dbReference>
<evidence type="ECO:0000313" key="4">
    <source>
        <dbReference type="Proteomes" id="UP000800035"/>
    </source>
</evidence>
<dbReference type="InterPro" id="IPR047865">
    <property type="entry name" value="Ribosomal_uL10_bac_type"/>
</dbReference>
<proteinExistence type="inferred from homology"/>
<evidence type="ECO:0000256" key="2">
    <source>
        <dbReference type="SAM" id="MobiDB-lite"/>
    </source>
</evidence>
<dbReference type="PANTHER" id="PTHR11560">
    <property type="entry name" value="39S RIBOSOMAL PROTEIN L10, MITOCHONDRIAL"/>
    <property type="match status" value="1"/>
</dbReference>
<evidence type="ECO:0000256" key="1">
    <source>
        <dbReference type="ARBA" id="ARBA00008889"/>
    </source>
</evidence>
<dbReference type="SUPFAM" id="SSF160369">
    <property type="entry name" value="Ribosomal protein L10-like"/>
    <property type="match status" value="1"/>
</dbReference>
<sequence>MPPRIPLRPRAFRLQAPHHPSSAPLSATYASLATATTPAPPIDQTIRSVPPVFRYPPTQPPSHKPPEVRKTQLHRQYQSLLKSSPLILLFQHNNIKAVELMAIRRELAIALEKVDNETIKNGQEGLYADQIPLQIIQTGIFASALRVVEFFKPEETTLDHAQHPTDPATQTSAQIQQTKNTPEDERFTHGLSRRAWQVASNPKLKSELEPLLSGPLAIVAFPTVSPQYLKTVLSILAPSKEFPAPKRKVNPDYHDPSVQAGLQKLMFLGARVEGKVFDSDGTKWVGGIEGGIDGLRAQLVHALQGVGANLAGALEGAGRSLWVTVESRRMDMEEKEGGGKKEE</sequence>
<dbReference type="AlphaFoldDB" id="A0A6A5TUX0"/>
<gene>
    <name evidence="3" type="ORF">CC80DRAFT_593591</name>
</gene>
<protein>
    <recommendedName>
        <fullName evidence="5">Ribosomal protein YmL11, mitochondrial</fullName>
    </recommendedName>
</protein>
<dbReference type="OrthoDB" id="360689at2759"/>
<dbReference type="EMBL" id="ML976992">
    <property type="protein sequence ID" value="KAF1956104.1"/>
    <property type="molecule type" value="Genomic_DNA"/>
</dbReference>
<feature type="compositionally biased region" description="Polar residues" evidence="2">
    <location>
        <begin position="167"/>
        <end position="180"/>
    </location>
</feature>
<keyword evidence="4" id="KW-1185">Reference proteome</keyword>
<dbReference type="Proteomes" id="UP000800035">
    <property type="component" value="Unassembled WGS sequence"/>
</dbReference>
<name>A0A6A5TUX0_9PLEO</name>
<accession>A0A6A5TUX0</accession>
<organism evidence="3 4">
    <name type="scientific">Byssothecium circinans</name>
    <dbReference type="NCBI Taxonomy" id="147558"/>
    <lineage>
        <taxon>Eukaryota</taxon>
        <taxon>Fungi</taxon>
        <taxon>Dikarya</taxon>
        <taxon>Ascomycota</taxon>
        <taxon>Pezizomycotina</taxon>
        <taxon>Dothideomycetes</taxon>
        <taxon>Pleosporomycetidae</taxon>
        <taxon>Pleosporales</taxon>
        <taxon>Massarineae</taxon>
        <taxon>Massarinaceae</taxon>
        <taxon>Byssothecium</taxon>
    </lineage>
</organism>
<comment type="similarity">
    <text evidence="1">Belongs to the universal ribosomal protein uL10 family.</text>
</comment>
<evidence type="ECO:0000313" key="3">
    <source>
        <dbReference type="EMBL" id="KAF1956104.1"/>
    </source>
</evidence>
<reference evidence="3" key="1">
    <citation type="journal article" date="2020" name="Stud. Mycol.">
        <title>101 Dothideomycetes genomes: a test case for predicting lifestyles and emergence of pathogens.</title>
        <authorList>
            <person name="Haridas S."/>
            <person name="Albert R."/>
            <person name="Binder M."/>
            <person name="Bloem J."/>
            <person name="Labutti K."/>
            <person name="Salamov A."/>
            <person name="Andreopoulos B."/>
            <person name="Baker S."/>
            <person name="Barry K."/>
            <person name="Bills G."/>
            <person name="Bluhm B."/>
            <person name="Cannon C."/>
            <person name="Castanera R."/>
            <person name="Culley D."/>
            <person name="Daum C."/>
            <person name="Ezra D."/>
            <person name="Gonzalez J."/>
            <person name="Henrissat B."/>
            <person name="Kuo A."/>
            <person name="Liang C."/>
            <person name="Lipzen A."/>
            <person name="Lutzoni F."/>
            <person name="Magnuson J."/>
            <person name="Mondo S."/>
            <person name="Nolan M."/>
            <person name="Ohm R."/>
            <person name="Pangilinan J."/>
            <person name="Park H.-J."/>
            <person name="Ramirez L."/>
            <person name="Alfaro M."/>
            <person name="Sun H."/>
            <person name="Tritt A."/>
            <person name="Yoshinaga Y."/>
            <person name="Zwiers L.-H."/>
            <person name="Turgeon B."/>
            <person name="Goodwin S."/>
            <person name="Spatafora J."/>
            <person name="Crous P."/>
            <person name="Grigoriev I."/>
        </authorList>
    </citation>
    <scope>NUCLEOTIDE SEQUENCE</scope>
    <source>
        <strain evidence="3">CBS 675.92</strain>
    </source>
</reference>